<keyword evidence="3" id="KW-1185">Reference proteome</keyword>
<reference evidence="3" key="1">
    <citation type="submission" date="2016-06" db="EMBL/GenBank/DDBJ databases">
        <authorList>
            <person name="Varghese N."/>
            <person name="Submissions Spin"/>
        </authorList>
    </citation>
    <scope>NUCLEOTIDE SEQUENCE [LARGE SCALE GENOMIC DNA]</scope>
    <source>
        <strain evidence="3">DSM 45344</strain>
    </source>
</reference>
<organism evidence="2 3">
    <name type="scientific">Micromonospora krabiensis</name>
    <dbReference type="NCBI Taxonomy" id="307121"/>
    <lineage>
        <taxon>Bacteria</taxon>
        <taxon>Bacillati</taxon>
        <taxon>Actinomycetota</taxon>
        <taxon>Actinomycetes</taxon>
        <taxon>Micromonosporales</taxon>
        <taxon>Micromonosporaceae</taxon>
        <taxon>Micromonospora</taxon>
    </lineage>
</organism>
<evidence type="ECO:0000256" key="1">
    <source>
        <dbReference type="SAM" id="MobiDB-lite"/>
    </source>
</evidence>
<accession>A0A1C3N2S5</accession>
<gene>
    <name evidence="2" type="ORF">GA0070620_2377</name>
</gene>
<evidence type="ECO:0000313" key="2">
    <source>
        <dbReference type="EMBL" id="SBV26880.1"/>
    </source>
</evidence>
<dbReference type="EMBL" id="LT598496">
    <property type="protein sequence ID" value="SBV26880.1"/>
    <property type="molecule type" value="Genomic_DNA"/>
</dbReference>
<dbReference type="AlphaFoldDB" id="A0A1C3N2S5"/>
<sequence length="100" mass="10444">MVHVSCVTPTPRAGRRAVRVVAVLPVARGRSGNEEGSAMQVQRSAPPIEDGLTGDDPQVAGGTTGASTPLAVWAASALQGRIGLDEDDVEDERHILRGFE</sequence>
<protein>
    <submittedName>
        <fullName evidence="2">Uncharacterized protein</fullName>
    </submittedName>
</protein>
<proteinExistence type="predicted"/>
<name>A0A1C3N2S5_9ACTN</name>
<evidence type="ECO:0000313" key="3">
    <source>
        <dbReference type="Proteomes" id="UP000199393"/>
    </source>
</evidence>
<dbReference type="Proteomes" id="UP000199393">
    <property type="component" value="Chromosome I"/>
</dbReference>
<feature type="region of interest" description="Disordered" evidence="1">
    <location>
        <begin position="29"/>
        <end position="66"/>
    </location>
</feature>
<dbReference type="STRING" id="307121.GA0070620_2377"/>